<reference evidence="1 2" key="1">
    <citation type="submission" date="2014-10" db="EMBL/GenBank/DDBJ databases">
        <title>Genome sequence of Micropolyspora internatus JCM3315.</title>
        <authorList>
            <person name="Shin S.-K."/>
            <person name="Yi H."/>
        </authorList>
    </citation>
    <scope>NUCLEOTIDE SEQUENCE [LARGE SCALE GENOMIC DNA]</scope>
    <source>
        <strain evidence="1 2">JCM 3315</strain>
    </source>
</reference>
<protein>
    <submittedName>
        <fullName evidence="1">Uncharacterized protein</fullName>
    </submittedName>
</protein>
<dbReference type="OrthoDB" id="5149723at2"/>
<gene>
    <name evidence="1" type="ORF">MINT15_31560</name>
</gene>
<dbReference type="EMBL" id="JRZE01000006">
    <property type="protein sequence ID" value="KHF42954.1"/>
    <property type="molecule type" value="Genomic_DNA"/>
</dbReference>
<name>A0A837D973_9PSEU</name>
<dbReference type="Gene3D" id="3.40.50.450">
    <property type="match status" value="1"/>
</dbReference>
<accession>A0A837D973</accession>
<dbReference type="RefSeq" id="WP_037311944.1">
    <property type="nucleotide sequence ID" value="NZ_FOWS01000001.1"/>
</dbReference>
<dbReference type="AlphaFoldDB" id="A0A837D973"/>
<proteinExistence type="predicted"/>
<organism evidence="1 2">
    <name type="scientific">Saccharomonospora viridis</name>
    <dbReference type="NCBI Taxonomy" id="1852"/>
    <lineage>
        <taxon>Bacteria</taxon>
        <taxon>Bacillati</taxon>
        <taxon>Actinomycetota</taxon>
        <taxon>Actinomycetes</taxon>
        <taxon>Pseudonocardiales</taxon>
        <taxon>Pseudonocardiaceae</taxon>
        <taxon>Saccharomonospora</taxon>
    </lineage>
</organism>
<evidence type="ECO:0000313" key="1">
    <source>
        <dbReference type="EMBL" id="KHF42954.1"/>
    </source>
</evidence>
<dbReference type="SUPFAM" id="SSF52309">
    <property type="entry name" value="N-(deoxy)ribosyltransferase-like"/>
    <property type="match status" value="1"/>
</dbReference>
<comment type="caution">
    <text evidence="1">The sequence shown here is derived from an EMBL/GenBank/DDBJ whole genome shotgun (WGS) entry which is preliminary data.</text>
</comment>
<evidence type="ECO:0000313" key="2">
    <source>
        <dbReference type="Proteomes" id="UP000030848"/>
    </source>
</evidence>
<dbReference type="Proteomes" id="UP000030848">
    <property type="component" value="Unassembled WGS sequence"/>
</dbReference>
<sequence>MNAPRVFIAGTMQGASNGLDLADQSYREAIRDLVKQRWPKAECFDPSEPVRELTKSLASDPDLLERFHAMLSGQRVDLDGLPEEVQRFRSTFRDMTARARDCDLLIAYLPGTTPSMGTAMEMYQAFLASVPVVAVTEMRMNLSIISTANWVLSGLDELQSWLSTYRFERPKETRDDC</sequence>